<dbReference type="AlphaFoldDB" id="A0AAN7JP31"/>
<keyword evidence="3" id="KW-1185">Reference proteome</keyword>
<dbReference type="Pfam" id="PF14953">
    <property type="entry name" value="DUF4504"/>
    <property type="match status" value="1"/>
</dbReference>
<gene>
    <name evidence="2" type="ORF">SAY87_027792</name>
</gene>
<evidence type="ECO:0000313" key="2">
    <source>
        <dbReference type="EMBL" id="KAK4750343.1"/>
    </source>
</evidence>
<dbReference type="Proteomes" id="UP001345219">
    <property type="component" value="Chromosome 21"/>
</dbReference>
<evidence type="ECO:0000313" key="3">
    <source>
        <dbReference type="Proteomes" id="UP001345219"/>
    </source>
</evidence>
<organism evidence="2 3">
    <name type="scientific">Trapa incisa</name>
    <dbReference type="NCBI Taxonomy" id="236973"/>
    <lineage>
        <taxon>Eukaryota</taxon>
        <taxon>Viridiplantae</taxon>
        <taxon>Streptophyta</taxon>
        <taxon>Embryophyta</taxon>
        <taxon>Tracheophyta</taxon>
        <taxon>Spermatophyta</taxon>
        <taxon>Magnoliopsida</taxon>
        <taxon>eudicotyledons</taxon>
        <taxon>Gunneridae</taxon>
        <taxon>Pentapetalae</taxon>
        <taxon>rosids</taxon>
        <taxon>malvids</taxon>
        <taxon>Myrtales</taxon>
        <taxon>Lythraceae</taxon>
        <taxon>Trapa</taxon>
    </lineage>
</organism>
<feature type="compositionally biased region" description="Polar residues" evidence="1">
    <location>
        <begin position="166"/>
        <end position="175"/>
    </location>
</feature>
<comment type="caution">
    <text evidence="2">The sequence shown here is derived from an EMBL/GenBank/DDBJ whole genome shotgun (WGS) entry which is preliminary data.</text>
</comment>
<accession>A0AAN7JP31</accession>
<proteinExistence type="predicted"/>
<name>A0AAN7JP31_9MYRT</name>
<dbReference type="EMBL" id="JAXIOK010000018">
    <property type="protein sequence ID" value="KAK4750343.1"/>
    <property type="molecule type" value="Genomic_DNA"/>
</dbReference>
<dbReference type="PANTHER" id="PTHR31366:SF2">
    <property type="entry name" value="UPF0739 PROTEIN C1ORF74"/>
    <property type="match status" value="1"/>
</dbReference>
<evidence type="ECO:0000256" key="1">
    <source>
        <dbReference type="SAM" id="MobiDB-lite"/>
    </source>
</evidence>
<feature type="region of interest" description="Disordered" evidence="1">
    <location>
        <begin position="154"/>
        <end position="180"/>
    </location>
</feature>
<dbReference type="InterPro" id="IPR027850">
    <property type="entry name" value="DUF4504"/>
</dbReference>
<dbReference type="PANTHER" id="PTHR31366">
    <property type="entry name" value="UPF0739 PROTEIN C1ORF74"/>
    <property type="match status" value="1"/>
</dbReference>
<sequence length="308" mass="35283">MEAEAAVLDGALKVVEHALSHIKWRLRPHAKRRLEIDLMALCTRMRPVVMVDYGGKLPELQDYLCGLLRFCHKESPFFEQLRVMIIEDMIFLIHPKELAGHVNSSLSCRRLYFVDLEQDPPLMITQSESSLAGVQLVSMLNLFARHFPLEENGRIQPCNRTDETDSINSPDGETWSSSQSSDVIDLSSCMKDTKISVPTLNGWLLGYPVIYLFTTDHIEDAIYNLSMKSLRIYRVLVHRMSRPGRSLQQEEEELMSFSVPYDLSMGASEELWAQGFMSQIRAKWEGCRHAWGTLRLEVSECYPQAIVL</sequence>
<protein>
    <submittedName>
        <fullName evidence="2">Uncharacterized protein</fullName>
    </submittedName>
</protein>
<reference evidence="2 3" key="1">
    <citation type="journal article" date="2023" name="Hortic Res">
        <title>Pangenome of water caltrop reveals structural variations and asymmetric subgenome divergence after allopolyploidization.</title>
        <authorList>
            <person name="Zhang X."/>
            <person name="Chen Y."/>
            <person name="Wang L."/>
            <person name="Yuan Y."/>
            <person name="Fang M."/>
            <person name="Shi L."/>
            <person name="Lu R."/>
            <person name="Comes H.P."/>
            <person name="Ma Y."/>
            <person name="Chen Y."/>
            <person name="Huang G."/>
            <person name="Zhou Y."/>
            <person name="Zheng Z."/>
            <person name="Qiu Y."/>
        </authorList>
    </citation>
    <scope>NUCLEOTIDE SEQUENCE [LARGE SCALE GENOMIC DNA]</scope>
    <source>
        <tissue evidence="2">Roots</tissue>
    </source>
</reference>